<proteinExistence type="predicted"/>
<evidence type="ECO:0000313" key="2">
    <source>
        <dbReference type="EMBL" id="AMO37150.1"/>
    </source>
</evidence>
<dbReference type="EMBL" id="CP014646">
    <property type="protein sequence ID" value="AMO37150.1"/>
    <property type="molecule type" value="Genomic_DNA"/>
</dbReference>
<organism evidence="2 3">
    <name type="scientific">Thauera humireducens</name>
    <dbReference type="NCBI Taxonomy" id="1134435"/>
    <lineage>
        <taxon>Bacteria</taxon>
        <taxon>Pseudomonadati</taxon>
        <taxon>Pseudomonadota</taxon>
        <taxon>Betaproteobacteria</taxon>
        <taxon>Rhodocyclales</taxon>
        <taxon>Zoogloeaceae</taxon>
        <taxon>Thauera</taxon>
    </lineage>
</organism>
<feature type="region of interest" description="Disordered" evidence="1">
    <location>
        <begin position="90"/>
        <end position="110"/>
    </location>
</feature>
<name>A0A127K5B7_9RHOO</name>
<evidence type="ECO:0000313" key="3">
    <source>
        <dbReference type="Proteomes" id="UP000036902"/>
    </source>
</evidence>
<dbReference type="AlphaFoldDB" id="A0A127K5B7"/>
<feature type="compositionally biased region" description="Basic and acidic residues" evidence="1">
    <location>
        <begin position="97"/>
        <end position="110"/>
    </location>
</feature>
<sequence length="110" mass="12247">MLTEAQRQYLNASNVLANAGSFLDAFSQGYAEDLESLEKGKVFLDEAAQALGIYVEFLRNAETERQKVVTYAFEILQAAGYTPAQIAAAKDALNQDPTRKPEKTQTRRTR</sequence>
<reference evidence="3" key="1">
    <citation type="submission" date="2016-03" db="EMBL/GenBank/DDBJ databases">
        <authorList>
            <person name="Ma C."/>
            <person name="Zhou S."/>
            <person name="Yang G."/>
        </authorList>
    </citation>
    <scope>NUCLEOTIDE SEQUENCE [LARGE SCALE GENOMIC DNA]</scope>
    <source>
        <strain evidence="3">SgZ-1</strain>
    </source>
</reference>
<gene>
    <name evidence="2" type="ORF">AC731_009405</name>
</gene>
<dbReference type="RefSeq" id="WP_048705519.1">
    <property type="nucleotide sequence ID" value="NZ_CP014646.1"/>
</dbReference>
<evidence type="ECO:0000256" key="1">
    <source>
        <dbReference type="SAM" id="MobiDB-lite"/>
    </source>
</evidence>
<keyword evidence="3" id="KW-1185">Reference proteome</keyword>
<protein>
    <submittedName>
        <fullName evidence="2">Uncharacterized protein</fullName>
    </submittedName>
</protein>
<dbReference type="KEGG" id="thu:AC731_009405"/>
<dbReference type="Proteomes" id="UP000036902">
    <property type="component" value="Chromosome"/>
</dbReference>
<accession>A0A127K5B7</accession>